<dbReference type="GO" id="GO:0003723">
    <property type="term" value="F:RNA binding"/>
    <property type="evidence" value="ECO:0007669"/>
    <property type="project" value="UniProtKB-KW"/>
</dbReference>
<dbReference type="GO" id="GO:0043880">
    <property type="term" value="F:crotonyl-CoA reductase activity"/>
    <property type="evidence" value="ECO:0007669"/>
    <property type="project" value="InterPro"/>
</dbReference>
<keyword evidence="5" id="KW-0694">RNA-binding</keyword>
<dbReference type="EMBL" id="FP929052">
    <property type="protein sequence ID" value="CBL16354.1"/>
    <property type="molecule type" value="Genomic_DNA"/>
</dbReference>
<dbReference type="PANTHER" id="PTHR44154">
    <property type="entry name" value="QUINONE OXIDOREDUCTASE"/>
    <property type="match status" value="1"/>
</dbReference>
<keyword evidence="6" id="KW-0007">Acetylation</keyword>
<dbReference type="InterPro" id="IPR013149">
    <property type="entry name" value="ADH-like_C"/>
</dbReference>
<dbReference type="Proteomes" id="UP000007054">
    <property type="component" value="Chromosome"/>
</dbReference>
<keyword evidence="3" id="KW-0963">Cytoplasm</keyword>
<dbReference type="STRING" id="213810.RUM_00790"/>
<evidence type="ECO:0000256" key="4">
    <source>
        <dbReference type="ARBA" id="ARBA00022857"/>
    </source>
</evidence>
<dbReference type="Gene3D" id="3.40.50.720">
    <property type="entry name" value="NAD(P)-binding Rossmann-like Domain"/>
    <property type="match status" value="1"/>
</dbReference>
<sequence>MNMNTTYTDQIYEPGTLPPLGCIPRRMHAWTIRQDRLGDPLTAFRDEIVELPALKPHEVLVANVSVGINYNGIWAARGAPKNVLDANGTYGDDRQSFHICGSEASGIVYATGEAVSNVRVGDPVILSASKYDPDCPWIRSGGLPEYSPTYHMWGYEGNWGAFAQFSKVSDYQCVLKPSELDWDEAAVCCATGTTVNRMLCHWDGNRIREGDVVLIWGGAGGLGTSAIQQTRAYGGIPIAVVSGAERGAYCKSMGAAGYIDRTRFTHWGSIAGLDEAGMRRWSMQAARFRNEIYEIAGGRINPAIVLEHPGGDTLATSLFVCAPGGMVVLCGATTGYLATVDLRHLWIYQKRIQGSHAGSPENLKEYLCLRQTYDFASSVCRVYPWDQLPNAHKDMEQGTNLMGKFAVRILPDSWLEERNCL</sequence>
<dbReference type="GO" id="GO:0004022">
    <property type="term" value="F:alcohol dehydrogenase (NAD+) activity"/>
    <property type="evidence" value="ECO:0007669"/>
    <property type="project" value="UniProtKB-EC"/>
</dbReference>
<evidence type="ECO:0000256" key="2">
    <source>
        <dbReference type="ARBA" id="ARBA00011881"/>
    </source>
</evidence>
<dbReference type="NCBIfam" id="TIGR01751">
    <property type="entry name" value="crot-CoA-red"/>
    <property type="match status" value="1"/>
</dbReference>
<accession>D4L9Q9</accession>
<dbReference type="AlphaFoldDB" id="D4L9Q9"/>
<dbReference type="InterPro" id="IPR010085">
    <property type="entry name" value="Crot_CoA_red"/>
</dbReference>
<dbReference type="HOGENOM" id="CLU_026673_5_0_9"/>
<dbReference type="SUPFAM" id="SSF50129">
    <property type="entry name" value="GroES-like"/>
    <property type="match status" value="1"/>
</dbReference>
<dbReference type="PATRIC" id="fig|213810.4.peg.667"/>
<dbReference type="Pfam" id="PF08240">
    <property type="entry name" value="ADH_N"/>
    <property type="match status" value="1"/>
</dbReference>
<dbReference type="Pfam" id="PF00107">
    <property type="entry name" value="ADH_zinc_N"/>
    <property type="match status" value="1"/>
</dbReference>
<reference evidence="8" key="1">
    <citation type="submission" date="2010-03" db="EMBL/GenBank/DDBJ databases">
        <title>The genome sequence of Ruminococcus sp. 18P13.</title>
        <authorList>
            <consortium name="metaHIT consortium -- http://www.metahit.eu/"/>
            <person name="Pajon A."/>
            <person name="Turner K."/>
            <person name="Parkhill J."/>
            <person name="Bernalier A."/>
        </authorList>
    </citation>
    <scope>NUCLEOTIDE SEQUENCE [LARGE SCALE GENOMIC DNA]</scope>
    <source>
        <strain evidence="8">Type strain: 18P13</strain>
    </source>
</reference>
<keyword evidence="9" id="KW-1185">Reference proteome</keyword>
<gene>
    <name evidence="8" type="ordered locus">RUM_00790</name>
</gene>
<dbReference type="InterPro" id="IPR036291">
    <property type="entry name" value="NAD(P)-bd_dom_sf"/>
</dbReference>
<evidence type="ECO:0000313" key="8">
    <source>
        <dbReference type="EMBL" id="CBL16354.1"/>
    </source>
</evidence>
<reference evidence="8" key="2">
    <citation type="submission" date="2010-03" db="EMBL/GenBank/DDBJ databases">
        <authorList>
            <person name="Pajon A."/>
        </authorList>
    </citation>
    <scope>NUCLEOTIDE SEQUENCE</scope>
    <source>
        <strain evidence="8">Type strain: 18P13</strain>
    </source>
</reference>
<dbReference type="PROSITE" id="PS01162">
    <property type="entry name" value="QOR_ZETA_CRYSTAL"/>
    <property type="match status" value="1"/>
</dbReference>
<protein>
    <submittedName>
        <fullName evidence="8">Crotonyl-CoA reductase</fullName>
        <ecNumber evidence="8">1.1.1.1</ecNumber>
    </submittedName>
</protein>
<proteinExistence type="predicted"/>
<dbReference type="GO" id="GO:0005737">
    <property type="term" value="C:cytoplasm"/>
    <property type="evidence" value="ECO:0007669"/>
    <property type="project" value="UniProtKB-SubCell"/>
</dbReference>
<dbReference type="KEGG" id="rch:RUM_00790"/>
<dbReference type="InterPro" id="IPR051603">
    <property type="entry name" value="Zinc-ADH_QOR/CCCR"/>
</dbReference>
<evidence type="ECO:0000256" key="3">
    <source>
        <dbReference type="ARBA" id="ARBA00022490"/>
    </source>
</evidence>
<dbReference type="Gene3D" id="3.90.180.10">
    <property type="entry name" value="Medium-chain alcohol dehydrogenases, catalytic domain"/>
    <property type="match status" value="1"/>
</dbReference>
<name>D4L9Q9_RUMC1</name>
<organism evidence="8 9">
    <name type="scientific">Ruminococcus champanellensis (strain DSM 18848 / JCM 17042 / KCTC 15320 / 18P13)</name>
    <dbReference type="NCBI Taxonomy" id="213810"/>
    <lineage>
        <taxon>Bacteria</taxon>
        <taxon>Bacillati</taxon>
        <taxon>Bacillota</taxon>
        <taxon>Clostridia</taxon>
        <taxon>Eubacteriales</taxon>
        <taxon>Oscillospiraceae</taxon>
        <taxon>Ruminococcus</taxon>
    </lineage>
</organism>
<keyword evidence="4" id="KW-0521">NADP</keyword>
<dbReference type="GO" id="GO:0008270">
    <property type="term" value="F:zinc ion binding"/>
    <property type="evidence" value="ECO:0007669"/>
    <property type="project" value="InterPro"/>
</dbReference>
<dbReference type="EC" id="1.1.1.1" evidence="8"/>
<dbReference type="PANTHER" id="PTHR44154:SF1">
    <property type="entry name" value="QUINONE OXIDOREDUCTASE"/>
    <property type="match status" value="1"/>
</dbReference>
<dbReference type="SMART" id="SM00829">
    <property type="entry name" value="PKS_ER"/>
    <property type="match status" value="1"/>
</dbReference>
<comment type="subunit">
    <text evidence="2">Homotetramer.</text>
</comment>
<evidence type="ECO:0000259" key="7">
    <source>
        <dbReference type="SMART" id="SM00829"/>
    </source>
</evidence>
<feature type="domain" description="Enoyl reductase (ER)" evidence="7">
    <location>
        <begin position="38"/>
        <end position="407"/>
    </location>
</feature>
<dbReference type="InterPro" id="IPR011032">
    <property type="entry name" value="GroES-like_sf"/>
</dbReference>
<dbReference type="SUPFAM" id="SSF51735">
    <property type="entry name" value="NAD(P)-binding Rossmann-fold domains"/>
    <property type="match status" value="1"/>
</dbReference>
<evidence type="ECO:0000256" key="6">
    <source>
        <dbReference type="ARBA" id="ARBA00022990"/>
    </source>
</evidence>
<dbReference type="InterPro" id="IPR013154">
    <property type="entry name" value="ADH-like_N"/>
</dbReference>
<evidence type="ECO:0000256" key="1">
    <source>
        <dbReference type="ARBA" id="ARBA00004496"/>
    </source>
</evidence>
<evidence type="ECO:0000256" key="5">
    <source>
        <dbReference type="ARBA" id="ARBA00022884"/>
    </source>
</evidence>
<dbReference type="InterPro" id="IPR002364">
    <property type="entry name" value="Quin_OxRdtase/zeta-crystal_CS"/>
</dbReference>
<dbReference type="InterPro" id="IPR020843">
    <property type="entry name" value="ER"/>
</dbReference>
<keyword evidence="8" id="KW-0560">Oxidoreductase</keyword>
<evidence type="ECO:0000313" key="9">
    <source>
        <dbReference type="Proteomes" id="UP000007054"/>
    </source>
</evidence>
<comment type="subcellular location">
    <subcellularLocation>
        <location evidence="1">Cytoplasm</location>
    </subcellularLocation>
</comment>